<protein>
    <submittedName>
        <fullName evidence="2">Uncharacterized protein</fullName>
    </submittedName>
</protein>
<gene>
    <name evidence="2" type="ORF">P154DRAFT_397022</name>
</gene>
<feature type="non-terminal residue" evidence="2">
    <location>
        <position position="187"/>
    </location>
</feature>
<feature type="non-terminal residue" evidence="2">
    <location>
        <position position="1"/>
    </location>
</feature>
<accession>A0A6A5W094</accession>
<sequence length="187" mass="21305">PSTAVSSAATIPNRGPSSQFVSPVTDRTLTRSQGVEAERKPIVRPRFPQQTRDRSPIIGLSSNTLLRTCFRIGEAINTGCQAVKNGKNVVLELYARVLTSKRDDKKQHFVFCDLYHRKPPYIKAVYDAAIWKPVELFNFDSGLLLQENRMCRCIGKMRRDGKAWELVVLNIWPTTWEDIEWVEGIVN</sequence>
<dbReference type="AlphaFoldDB" id="A0A6A5W094"/>
<keyword evidence="3" id="KW-1185">Reference proteome</keyword>
<organism evidence="2 3">
    <name type="scientific">Amniculicola lignicola CBS 123094</name>
    <dbReference type="NCBI Taxonomy" id="1392246"/>
    <lineage>
        <taxon>Eukaryota</taxon>
        <taxon>Fungi</taxon>
        <taxon>Dikarya</taxon>
        <taxon>Ascomycota</taxon>
        <taxon>Pezizomycotina</taxon>
        <taxon>Dothideomycetes</taxon>
        <taxon>Pleosporomycetidae</taxon>
        <taxon>Pleosporales</taxon>
        <taxon>Amniculicolaceae</taxon>
        <taxon>Amniculicola</taxon>
    </lineage>
</organism>
<dbReference type="EMBL" id="ML977640">
    <property type="protein sequence ID" value="KAF1995362.1"/>
    <property type="molecule type" value="Genomic_DNA"/>
</dbReference>
<reference evidence="2" key="1">
    <citation type="journal article" date="2020" name="Stud. Mycol.">
        <title>101 Dothideomycetes genomes: a test case for predicting lifestyles and emergence of pathogens.</title>
        <authorList>
            <person name="Haridas S."/>
            <person name="Albert R."/>
            <person name="Binder M."/>
            <person name="Bloem J."/>
            <person name="Labutti K."/>
            <person name="Salamov A."/>
            <person name="Andreopoulos B."/>
            <person name="Baker S."/>
            <person name="Barry K."/>
            <person name="Bills G."/>
            <person name="Bluhm B."/>
            <person name="Cannon C."/>
            <person name="Castanera R."/>
            <person name="Culley D."/>
            <person name="Daum C."/>
            <person name="Ezra D."/>
            <person name="Gonzalez J."/>
            <person name="Henrissat B."/>
            <person name="Kuo A."/>
            <person name="Liang C."/>
            <person name="Lipzen A."/>
            <person name="Lutzoni F."/>
            <person name="Magnuson J."/>
            <person name="Mondo S."/>
            <person name="Nolan M."/>
            <person name="Ohm R."/>
            <person name="Pangilinan J."/>
            <person name="Park H.-J."/>
            <person name="Ramirez L."/>
            <person name="Alfaro M."/>
            <person name="Sun H."/>
            <person name="Tritt A."/>
            <person name="Yoshinaga Y."/>
            <person name="Zwiers L.-H."/>
            <person name="Turgeon B."/>
            <person name="Goodwin S."/>
            <person name="Spatafora J."/>
            <person name="Crous P."/>
            <person name="Grigoriev I."/>
        </authorList>
    </citation>
    <scope>NUCLEOTIDE SEQUENCE</scope>
    <source>
        <strain evidence="2">CBS 123094</strain>
    </source>
</reference>
<evidence type="ECO:0000256" key="1">
    <source>
        <dbReference type="SAM" id="MobiDB-lite"/>
    </source>
</evidence>
<name>A0A6A5W094_9PLEO</name>
<proteinExistence type="predicted"/>
<dbReference type="Proteomes" id="UP000799779">
    <property type="component" value="Unassembled WGS sequence"/>
</dbReference>
<evidence type="ECO:0000313" key="2">
    <source>
        <dbReference type="EMBL" id="KAF1995362.1"/>
    </source>
</evidence>
<evidence type="ECO:0000313" key="3">
    <source>
        <dbReference type="Proteomes" id="UP000799779"/>
    </source>
</evidence>
<feature type="region of interest" description="Disordered" evidence="1">
    <location>
        <begin position="1"/>
        <end position="35"/>
    </location>
</feature>
<dbReference type="OrthoDB" id="5397183at2759"/>
<feature type="compositionally biased region" description="Polar residues" evidence="1">
    <location>
        <begin position="1"/>
        <end position="33"/>
    </location>
</feature>